<evidence type="ECO:0000313" key="2">
    <source>
        <dbReference type="Proteomes" id="UP001239267"/>
    </source>
</evidence>
<reference evidence="1 2" key="1">
    <citation type="submission" date="2023-07" db="EMBL/GenBank/DDBJ databases">
        <title>Sorghum-associated microbial communities from plants grown in Nebraska, USA.</title>
        <authorList>
            <person name="Schachtman D."/>
        </authorList>
    </citation>
    <scope>NUCLEOTIDE SEQUENCE [LARGE SCALE GENOMIC DNA]</scope>
    <source>
        <strain evidence="1 2">DS1001</strain>
    </source>
</reference>
<sequence length="29" mass="2857">MAEVLRCGVGSVAVPAAPEAMADSARGQL</sequence>
<dbReference type="AlphaFoldDB" id="A0AAJ1SUV7"/>
<gene>
    <name evidence="1" type="ORF">J2T23_001967</name>
</gene>
<evidence type="ECO:0000313" key="1">
    <source>
        <dbReference type="EMBL" id="MDQ0146074.1"/>
    </source>
</evidence>
<comment type="caution">
    <text evidence="1">The sequence shown here is derived from an EMBL/GenBank/DDBJ whole genome shotgun (WGS) entry which is preliminary data.</text>
</comment>
<proteinExistence type="predicted"/>
<name>A0AAJ1SUV7_9MICC</name>
<dbReference type="Proteomes" id="UP001239267">
    <property type="component" value="Unassembled WGS sequence"/>
</dbReference>
<organism evidence="1 2">
    <name type="scientific">Pseudarthrobacter niigatensis</name>
    <dbReference type="NCBI Taxonomy" id="369935"/>
    <lineage>
        <taxon>Bacteria</taxon>
        <taxon>Bacillati</taxon>
        <taxon>Actinomycetota</taxon>
        <taxon>Actinomycetes</taxon>
        <taxon>Micrococcales</taxon>
        <taxon>Micrococcaceae</taxon>
        <taxon>Pseudarthrobacter</taxon>
    </lineage>
</organism>
<dbReference type="EMBL" id="JAUSTB010000005">
    <property type="protein sequence ID" value="MDQ0146074.1"/>
    <property type="molecule type" value="Genomic_DNA"/>
</dbReference>
<keyword evidence="2" id="KW-1185">Reference proteome</keyword>
<protein>
    <submittedName>
        <fullName evidence="1">Uncharacterized protein</fullName>
    </submittedName>
</protein>
<accession>A0AAJ1SUV7</accession>